<organism evidence="2 3">
    <name type="scientific">Photorhabdus laumondii subsp. clarkei</name>
    <dbReference type="NCBI Taxonomy" id="2029685"/>
    <lineage>
        <taxon>Bacteria</taxon>
        <taxon>Pseudomonadati</taxon>
        <taxon>Pseudomonadota</taxon>
        <taxon>Gammaproteobacteria</taxon>
        <taxon>Enterobacterales</taxon>
        <taxon>Morganellaceae</taxon>
        <taxon>Photorhabdus</taxon>
    </lineage>
</organism>
<sequence length="905" mass="104842">MNNRNMLFPIVKDNIAFETLLAQAKTVIEQQSGQCWNDMGENDPGITLLEACCYGASDLAYRHSLPLKDLLTPKQEEQTSRDGIFPKEFGPQQILTCGPITEEDYRRALLDLHSNDKNDGYFFFNDAQLIREPENQRYTYWYNQQERQYSFIEDQYENTPQLKLTLRGNYWLYLLPSREIEEDQNKKNQAQEKLEDFLRDNRNLGESVSKIIWLEPIDLSLKIDIQLDDDVKDIADIFAKVYTTAEQMVLEKPLRYTTQEMKEMGYDHEEIFDGPYLNHGWILKLPPVKDYNNPMILNPSPLVNQLLTIKGVQSIARFTLDDNNEKISKLPNDNWSWKIDQGYYPRLWGNDPLALITSESSPLIITAKGGIKANVIKQQVKEKIISEPLINTQPELLNWGKHRKVLDYYPVSNKLPACYELQTNTQQKIQLHQFMLPFEQMLANNCANLALLPKLLAFKQRGNNVHGTQWPFQENNVGQNVHQNIKPNLIDQVNNEAKIDNNKNYAKELIILDYLLRYFGAQCATPLLSQNSNSREDFLSTQREYLAQQPELAYQRNNIRIDKVSALQKRIAARLGLGGECFKEKPDLANLPFYLIEHRQLLPVKPTQEYNNKTIPNNIEVKNEQLTITQIGSSGKLLRGQVINLIINIDYANLLLLNQMITEVTGNIFTLNINNSNVLRENLEKVQLAFKENKLSWENSSEWMEDIDYQLVYADHLPSSEAENEYWITISDKSHFPAMIGKDDEVTLNDNKNHEIKAYVKKFNPIKRQILLKKKSDSINNFPRKEIESLYHWHFSGERYVQADHFSFVVSVVLNRELIGSDKVDLYEIESWVKAEILAELPAHISLVIHWLSPEHFNDFANTYKRWQNNGASLGDAAYEILKTLTLGKPPPTSSYEENFIPDAV</sequence>
<dbReference type="AlphaFoldDB" id="A0A329VAW8"/>
<feature type="coiled-coil region" evidence="1">
    <location>
        <begin position="180"/>
        <end position="207"/>
    </location>
</feature>
<evidence type="ECO:0000313" key="2">
    <source>
        <dbReference type="EMBL" id="RAW85921.1"/>
    </source>
</evidence>
<dbReference type="Proteomes" id="UP000250870">
    <property type="component" value="Unassembled WGS sequence"/>
</dbReference>
<gene>
    <name evidence="2" type="ORF">CKY01_18575</name>
</gene>
<dbReference type="EMBL" id="NSCI01000032">
    <property type="protein sequence ID" value="RAW85921.1"/>
    <property type="molecule type" value="Genomic_DNA"/>
</dbReference>
<accession>A0A329VAW8</accession>
<protein>
    <submittedName>
        <fullName evidence="2">Uncharacterized protein</fullName>
    </submittedName>
</protein>
<keyword evidence="1" id="KW-0175">Coiled coil</keyword>
<dbReference type="RefSeq" id="WP_113026740.1">
    <property type="nucleotide sequence ID" value="NZ_CAWNWQ010000032.1"/>
</dbReference>
<reference evidence="2 3" key="1">
    <citation type="journal article" date="2018" name="Int. J. Syst. Evol. Microbiol.">
        <title>Whole-genome-based revisit of Photorhabdus phylogeny: proposal for the elevation of most Photorhabdus subspecies to the species level and description of one novel species Photorhabdus bodei sp. nov., and one novel subspecies Photorhabdus laumondii subsp. clarkei subsp. nov.</title>
        <authorList>
            <person name="Machado R.A.R."/>
            <person name="Wuthrich D."/>
            <person name="Kuhnert P."/>
            <person name="Arce C.C.M."/>
            <person name="Thonen L."/>
            <person name="Ruiz C."/>
            <person name="Zhang X."/>
            <person name="Robert C.A.M."/>
            <person name="Karimi J."/>
            <person name="Kamali S."/>
            <person name="Ma J."/>
            <person name="Bruggmann R."/>
            <person name="Erb M."/>
        </authorList>
    </citation>
    <scope>NUCLEOTIDE SEQUENCE [LARGE SCALE GENOMIC DNA]</scope>
    <source>
        <strain evidence="2 3">BOJ-47</strain>
    </source>
</reference>
<proteinExistence type="predicted"/>
<evidence type="ECO:0000313" key="3">
    <source>
        <dbReference type="Proteomes" id="UP000250870"/>
    </source>
</evidence>
<evidence type="ECO:0000256" key="1">
    <source>
        <dbReference type="SAM" id="Coils"/>
    </source>
</evidence>
<comment type="caution">
    <text evidence="2">The sequence shown here is derived from an EMBL/GenBank/DDBJ whole genome shotgun (WGS) entry which is preliminary data.</text>
</comment>
<name>A0A329VAW8_9GAMM</name>